<accession>A0A975AX84</accession>
<dbReference type="AlphaFoldDB" id="A0A975AX84"/>
<proteinExistence type="predicted"/>
<dbReference type="Proteomes" id="UP000671913">
    <property type="component" value="Chromosome"/>
</dbReference>
<evidence type="ECO:0000313" key="1">
    <source>
        <dbReference type="EMBL" id="QSZ28063.1"/>
    </source>
</evidence>
<keyword evidence="2" id="KW-1185">Reference proteome</keyword>
<organism evidence="1 2">
    <name type="scientific">Aceticella autotrophica</name>
    <dbReference type="NCBI Taxonomy" id="2755338"/>
    <lineage>
        <taxon>Bacteria</taxon>
        <taxon>Bacillati</taxon>
        <taxon>Bacillota</taxon>
        <taxon>Clostridia</taxon>
        <taxon>Thermoanaerobacterales</taxon>
        <taxon>Thermoanaerobacteraceae</taxon>
        <taxon>Aceticella</taxon>
    </lineage>
</organism>
<name>A0A975AX84_9THEO</name>
<gene>
    <name evidence="1" type="ORF">ACETAC_04190</name>
</gene>
<reference evidence="1" key="1">
    <citation type="submission" date="2020-08" db="EMBL/GenBank/DDBJ databases">
        <title>Genomic insights into the carbon and energy metabolism of the first obligate autotrophic acetogenic bacterium Aceticella autotrophica gen. nov., sp. nov.</title>
        <authorList>
            <person name="Toshchakov S.V."/>
            <person name="Elcheninov A.G."/>
            <person name="Kublanov I.V."/>
            <person name="Frolov E.N."/>
            <person name="Lebedinsky A.V."/>
        </authorList>
    </citation>
    <scope>NUCLEOTIDE SEQUENCE</scope>
    <source>
        <strain evidence="1">3443-3Ac</strain>
    </source>
</reference>
<protein>
    <submittedName>
        <fullName evidence="1">Uncharacterized protein</fullName>
    </submittedName>
</protein>
<dbReference type="KEGG" id="aaut:ACETAC_04190"/>
<sequence>MRETEFENFLNADSNIVSKTKAVRSRKDRVLKITGFYKNFVDMCVF</sequence>
<evidence type="ECO:0000313" key="2">
    <source>
        <dbReference type="Proteomes" id="UP000671913"/>
    </source>
</evidence>
<dbReference type="EMBL" id="CP060096">
    <property type="protein sequence ID" value="QSZ28063.1"/>
    <property type="molecule type" value="Genomic_DNA"/>
</dbReference>
<dbReference type="RefSeq" id="WP_284680798.1">
    <property type="nucleotide sequence ID" value="NZ_CP060096.1"/>
</dbReference>